<name>A0A4Z2GBH2_9TELE</name>
<sequence length="68" mass="7599">MWDKTEKRFAKLFRCSITMFNFQESVHEVAWDAPFKSAVPEGINGFEGDAFLRGASGVIGPYGKKSPL</sequence>
<protein>
    <submittedName>
        <fullName evidence="1">Uncharacterized protein</fullName>
    </submittedName>
</protein>
<organism evidence="1 2">
    <name type="scientific">Liparis tanakae</name>
    <name type="common">Tanaka's snailfish</name>
    <dbReference type="NCBI Taxonomy" id="230148"/>
    <lineage>
        <taxon>Eukaryota</taxon>
        <taxon>Metazoa</taxon>
        <taxon>Chordata</taxon>
        <taxon>Craniata</taxon>
        <taxon>Vertebrata</taxon>
        <taxon>Euteleostomi</taxon>
        <taxon>Actinopterygii</taxon>
        <taxon>Neopterygii</taxon>
        <taxon>Teleostei</taxon>
        <taxon>Neoteleostei</taxon>
        <taxon>Acanthomorphata</taxon>
        <taxon>Eupercaria</taxon>
        <taxon>Perciformes</taxon>
        <taxon>Cottioidei</taxon>
        <taxon>Cottales</taxon>
        <taxon>Liparidae</taxon>
        <taxon>Liparis</taxon>
    </lineage>
</organism>
<dbReference type="AlphaFoldDB" id="A0A4Z2GBH2"/>
<dbReference type="Proteomes" id="UP000314294">
    <property type="component" value="Unassembled WGS sequence"/>
</dbReference>
<gene>
    <name evidence="1" type="ORF">EYF80_039201</name>
</gene>
<evidence type="ECO:0000313" key="1">
    <source>
        <dbReference type="EMBL" id="TNN50561.1"/>
    </source>
</evidence>
<dbReference type="EMBL" id="SRLO01000612">
    <property type="protein sequence ID" value="TNN50561.1"/>
    <property type="molecule type" value="Genomic_DNA"/>
</dbReference>
<reference evidence="1 2" key="1">
    <citation type="submission" date="2019-03" db="EMBL/GenBank/DDBJ databases">
        <title>First draft genome of Liparis tanakae, snailfish: a comprehensive survey of snailfish specific genes.</title>
        <authorList>
            <person name="Kim W."/>
            <person name="Song I."/>
            <person name="Jeong J.-H."/>
            <person name="Kim D."/>
            <person name="Kim S."/>
            <person name="Ryu S."/>
            <person name="Song J.Y."/>
            <person name="Lee S.K."/>
        </authorList>
    </citation>
    <scope>NUCLEOTIDE SEQUENCE [LARGE SCALE GENOMIC DNA]</scope>
    <source>
        <tissue evidence="1">Muscle</tissue>
    </source>
</reference>
<comment type="caution">
    <text evidence="1">The sequence shown here is derived from an EMBL/GenBank/DDBJ whole genome shotgun (WGS) entry which is preliminary data.</text>
</comment>
<evidence type="ECO:0000313" key="2">
    <source>
        <dbReference type="Proteomes" id="UP000314294"/>
    </source>
</evidence>
<keyword evidence="2" id="KW-1185">Reference proteome</keyword>
<accession>A0A4Z2GBH2</accession>
<proteinExistence type="predicted"/>